<feature type="region of interest" description="Disordered" evidence="1">
    <location>
        <begin position="780"/>
        <end position="855"/>
    </location>
</feature>
<proteinExistence type="predicted"/>
<dbReference type="PANTHER" id="PTHR15087:SF14">
    <property type="entry name" value="PROTEIN NPAT"/>
    <property type="match status" value="1"/>
</dbReference>
<keyword evidence="4" id="KW-1185">Reference proteome</keyword>
<dbReference type="GO" id="GO:0003712">
    <property type="term" value="F:transcription coregulator activity"/>
    <property type="evidence" value="ECO:0007669"/>
    <property type="project" value="TreeGrafter"/>
</dbReference>
<feature type="domain" description="Protein NPAT C-terminal" evidence="2">
    <location>
        <begin position="756"/>
        <end position="1149"/>
    </location>
</feature>
<feature type="region of interest" description="Disordered" evidence="1">
    <location>
        <begin position="410"/>
        <end position="474"/>
    </location>
</feature>
<feature type="compositionally biased region" description="Polar residues" evidence="1">
    <location>
        <begin position="567"/>
        <end position="579"/>
    </location>
</feature>
<feature type="compositionally biased region" description="Low complexity" evidence="1">
    <location>
        <begin position="932"/>
        <end position="954"/>
    </location>
</feature>
<dbReference type="InterPro" id="IPR006594">
    <property type="entry name" value="LisH"/>
</dbReference>
<evidence type="ECO:0000256" key="1">
    <source>
        <dbReference type="SAM" id="MobiDB-lite"/>
    </source>
</evidence>
<evidence type="ECO:0000259" key="2">
    <source>
        <dbReference type="Pfam" id="PF15712"/>
    </source>
</evidence>
<dbReference type="Pfam" id="PF15712">
    <property type="entry name" value="NPAT_C"/>
    <property type="match status" value="1"/>
</dbReference>
<organism evidence="3 4">
    <name type="scientific">Mola mola</name>
    <name type="common">Ocean sunfish</name>
    <name type="synonym">Tetraodon mola</name>
    <dbReference type="NCBI Taxonomy" id="94237"/>
    <lineage>
        <taxon>Eukaryota</taxon>
        <taxon>Metazoa</taxon>
        <taxon>Chordata</taxon>
        <taxon>Craniata</taxon>
        <taxon>Vertebrata</taxon>
        <taxon>Euteleostomi</taxon>
        <taxon>Actinopterygii</taxon>
        <taxon>Neopterygii</taxon>
        <taxon>Teleostei</taxon>
        <taxon>Neoteleostei</taxon>
        <taxon>Acanthomorphata</taxon>
        <taxon>Eupercaria</taxon>
        <taxon>Tetraodontiformes</taxon>
        <taxon>Molidae</taxon>
        <taxon>Mola</taxon>
    </lineage>
</organism>
<feature type="region of interest" description="Disordered" evidence="1">
    <location>
        <begin position="560"/>
        <end position="621"/>
    </location>
</feature>
<feature type="region of interest" description="Disordered" evidence="1">
    <location>
        <begin position="513"/>
        <end position="545"/>
    </location>
</feature>
<dbReference type="InterPro" id="IPR052850">
    <property type="entry name" value="NPAT_LisH"/>
</dbReference>
<dbReference type="AlphaFoldDB" id="A0A3Q3WAM2"/>
<feature type="compositionally biased region" description="Low complexity" evidence="1">
    <location>
        <begin position="513"/>
        <end position="530"/>
    </location>
</feature>
<sequence>MLLPSDVARLVLGYLQEEGLSATTQAFIHESPNLKEYADHTIGDGTIPACVFSIFGKGLTTILNEYVATKSKESRPEVPAVMTSLWKKLDFTLNQIKQQVLTVASADSVVCSSVSVTSSIVSPAHTSHSVLSHSTPLSFTAQHSRPAISSGTLQQIQDVRLITSSQYHKTCNMLCFSFLFHLKNGGSDSQLVIQNARDKILGDRSLQEKLAENINKILASDPVPQTSKASSSTVEADPSIDEILGLQGEIHMSDDAIHDILEQTESDPAFQALYDLFDFSNYDLFCFNFVFQITSESHDGLINISACSIFSGATCKDANALDTTPVTGMMKTAQERKTRESTAPTLLKKTILGPSGRSSRIENSSARLLVSHKPSSAALDSKRKEKASLLNNSIFLTQIDIDEPLNAPPPISGNVVAPEPATKDNNSNSSILNESSTVPSSKPSDAFPVPEATPTSNVDKNQESKQAQVSKDQHDALPLAQSNQPVIFLPSPIELNNAPNGTPDLPKMVISTTTASSTHTSPAPSTASAAPNPPISNLTAPSKSGADSSVVSLKIIISDNKDEDSSNDPALSQADSSISGDKIPTIYLSSPAKSPALPDTPKANSDEVAQAVSGLQSSEAHASPLGGKVGALIASPLTGTSQIQQNYIIQLPLDTSTPAIQGATASYLLMTEPPTADAQPTQGLLSAGVSKGQPLNINQNGVTGSQVHSTGAALLLPLPAKPVMLPVSLGRVQMVFISLQFPPLAPPMLAESTSQQDTAKGPNHKRILCFDSSAEAKTATTLPPADNTSTSQPVKQTQKTNKQSVTRTRPTILDGNKPKRRVQTVRCPPDPQTDGSFMKEADKPMSPQQHQQEPFKKTIDKQDNIIHNQKAQCADSSRVDDGNGAKAKDEDSSKKEHTEKAPAKSREGHTEKRVASQEIPNVTANKENEIKSSTQEQQAASSSSASIDLSPQASTLPTSNPQTKTSKPLSKTSSLAKQAAEMLHDIQGLSSPSTPGKKSAVGSSDLSGCNQKESADTPRTPRQKKGKDGEGTPKHLMPNTPDIPSCSPASEAGSENSINMAAHTLMILSRAAITRTGTPLKDSLRQEGFQEKSPTSSKNSKKRKLTSPAASPPVKKDRVSTTIERKKLSDCFPHDLDVDKFLSSLHYVE</sequence>
<dbReference type="PROSITE" id="PS50896">
    <property type="entry name" value="LISH"/>
    <property type="match status" value="1"/>
</dbReference>
<name>A0A3Q3WAM2_MOLML</name>
<dbReference type="PANTHER" id="PTHR15087">
    <property type="entry name" value="PROTEIN NPAT"/>
    <property type="match status" value="1"/>
</dbReference>
<dbReference type="GO" id="GO:0005634">
    <property type="term" value="C:nucleus"/>
    <property type="evidence" value="ECO:0007669"/>
    <property type="project" value="TreeGrafter"/>
</dbReference>
<feature type="compositionally biased region" description="Polar residues" evidence="1">
    <location>
        <begin position="535"/>
        <end position="545"/>
    </location>
</feature>
<feature type="compositionally biased region" description="Low complexity" evidence="1">
    <location>
        <begin position="963"/>
        <end position="977"/>
    </location>
</feature>
<feature type="compositionally biased region" description="Polar residues" evidence="1">
    <location>
        <begin position="988"/>
        <end position="1012"/>
    </location>
</feature>
<feature type="compositionally biased region" description="Polar residues" evidence="1">
    <location>
        <begin position="780"/>
        <end position="809"/>
    </location>
</feature>
<dbReference type="Ensembl" id="ENSMMOT00000005805.1">
    <property type="protein sequence ID" value="ENSMMOP00000005704.1"/>
    <property type="gene ID" value="ENSMMOG00000004492.1"/>
</dbReference>
<feature type="region of interest" description="Disordered" evidence="1">
    <location>
        <begin position="1078"/>
        <end position="1122"/>
    </location>
</feature>
<feature type="compositionally biased region" description="Polar residues" evidence="1">
    <location>
        <begin position="453"/>
        <end position="470"/>
    </location>
</feature>
<dbReference type="InterPro" id="IPR031442">
    <property type="entry name" value="NPAT_C"/>
</dbReference>
<feature type="compositionally biased region" description="Low complexity" evidence="1">
    <location>
        <begin position="425"/>
        <end position="436"/>
    </location>
</feature>
<feature type="region of interest" description="Disordered" evidence="1">
    <location>
        <begin position="869"/>
        <end position="1057"/>
    </location>
</feature>
<evidence type="ECO:0000313" key="3">
    <source>
        <dbReference type="Ensembl" id="ENSMMOP00000005704.1"/>
    </source>
</evidence>
<feature type="compositionally biased region" description="Basic and acidic residues" evidence="1">
    <location>
        <begin position="877"/>
        <end position="915"/>
    </location>
</feature>
<evidence type="ECO:0000313" key="4">
    <source>
        <dbReference type="Proteomes" id="UP000261620"/>
    </source>
</evidence>
<reference evidence="3" key="2">
    <citation type="submission" date="2025-09" db="UniProtKB">
        <authorList>
            <consortium name="Ensembl"/>
        </authorList>
    </citation>
    <scope>IDENTIFICATION</scope>
</reference>
<reference evidence="3" key="1">
    <citation type="submission" date="2025-08" db="UniProtKB">
        <authorList>
            <consortium name="Ensembl"/>
        </authorList>
    </citation>
    <scope>IDENTIFICATION</scope>
</reference>
<dbReference type="Proteomes" id="UP000261620">
    <property type="component" value="Unplaced"/>
</dbReference>
<accession>A0A3Q3WAM2</accession>
<protein>
    <recommendedName>
        <fullName evidence="2">Protein NPAT C-terminal domain-containing protein</fullName>
    </recommendedName>
</protein>